<name>A0AAI8EU42_XANAC</name>
<organism evidence="2 3">
    <name type="scientific">Xanthomonas axonopodis pv. citri (strain 306)</name>
    <dbReference type="NCBI Taxonomy" id="190486"/>
    <lineage>
        <taxon>Bacteria</taxon>
        <taxon>Pseudomonadati</taxon>
        <taxon>Pseudomonadota</taxon>
        <taxon>Gammaproteobacteria</taxon>
        <taxon>Lysobacterales</taxon>
        <taxon>Lysobacteraceae</taxon>
        <taxon>Xanthomonas</taxon>
    </lineage>
</organism>
<dbReference type="KEGG" id="xac:XAC3737"/>
<accession>A0AAI8EU42</accession>
<gene>
    <name evidence="2" type="ordered locus">XAC3737</name>
</gene>
<evidence type="ECO:0000256" key="1">
    <source>
        <dbReference type="SAM" id="MobiDB-lite"/>
    </source>
</evidence>
<sequence length="70" mass="8273">MMTTTQEMSMGSEPKKPWGPEDDQKKPFTPQERRNEDVEWKVHDMPDDDPDVNKADPEHDYERPDGSEKR</sequence>
<proteinExistence type="predicted"/>
<protein>
    <submittedName>
        <fullName evidence="2">Uncharacterized protein</fullName>
    </submittedName>
</protein>
<evidence type="ECO:0000313" key="3">
    <source>
        <dbReference type="Proteomes" id="UP000000576"/>
    </source>
</evidence>
<feature type="region of interest" description="Disordered" evidence="1">
    <location>
        <begin position="1"/>
        <end position="70"/>
    </location>
</feature>
<evidence type="ECO:0000313" key="2">
    <source>
        <dbReference type="EMBL" id="AAM38580.1"/>
    </source>
</evidence>
<dbReference type="EMBL" id="AE008923">
    <property type="protein sequence ID" value="AAM38580.1"/>
    <property type="molecule type" value="Genomic_DNA"/>
</dbReference>
<dbReference type="Proteomes" id="UP000000576">
    <property type="component" value="Chromosome"/>
</dbReference>
<feature type="compositionally biased region" description="Basic and acidic residues" evidence="1">
    <location>
        <begin position="13"/>
        <end position="70"/>
    </location>
</feature>
<dbReference type="AlphaFoldDB" id="A0AAI8EU42"/>
<reference evidence="2 3" key="1">
    <citation type="journal article" date="2002" name="Nature">
        <title>Comparison of the genomes of two Xanthomonas pathogens with differing host specificities.</title>
        <authorList>
            <person name="da Silva A.C."/>
            <person name="Ferro J.A."/>
            <person name="Reinach F.C."/>
            <person name="Farah C.S."/>
            <person name="Furlan L.R."/>
            <person name="Quaggio R.B."/>
            <person name="Monteiro-Vitorello C.B."/>
            <person name="Van Sluys M.A."/>
            <person name="Almeida N.F."/>
            <person name="Alves L.M."/>
            <person name="do Amaral A.M."/>
            <person name="Bertolini M.C."/>
            <person name="Camargo L.E."/>
            <person name="Camarotte G."/>
            <person name="Cannavan F."/>
            <person name="Cardozo J."/>
            <person name="Chambergo F."/>
            <person name="Ciapina L.P."/>
            <person name="Cicarelli R.M."/>
            <person name="Coutinho L.L."/>
            <person name="Cursino-Santos J.R."/>
            <person name="El-Dorry H."/>
            <person name="Faria J.B."/>
            <person name="Ferreira A.J."/>
            <person name="Ferreira R.C."/>
            <person name="Ferro M.I."/>
            <person name="Formighieri E.F."/>
            <person name="Franco M.C."/>
            <person name="Greggio C.C."/>
            <person name="Gruber A."/>
            <person name="Katsuyama A.M."/>
            <person name="Kishi L.T."/>
            <person name="Leite R.P."/>
            <person name="Lemos E.G."/>
            <person name="Lemos M.V."/>
            <person name="Locali E.C."/>
            <person name="Machado M.A."/>
            <person name="Madeira A.M."/>
            <person name="Martinez-Rossi N.M."/>
            <person name="Martins E.C."/>
            <person name="Meidanis J."/>
            <person name="Menck C.F."/>
            <person name="Miyaki C.Y."/>
            <person name="Moon D.H."/>
            <person name="Moreira L.M."/>
            <person name="Novo M.T."/>
            <person name="Okura V.K."/>
            <person name="Oliveira M.C."/>
            <person name="Oliveira V.R."/>
            <person name="Pereira H.A."/>
            <person name="Rossi A."/>
            <person name="Sena J.A."/>
            <person name="Silva C."/>
            <person name="de Souza R.F."/>
            <person name="Spinola L.A."/>
            <person name="Takita M.A."/>
            <person name="Tamura R.E."/>
            <person name="Teixeira E.C."/>
            <person name="Tezza R.I."/>
            <person name="Trindade dos Santos M."/>
            <person name="Truffi D."/>
            <person name="Tsai S.M."/>
            <person name="White F.F."/>
            <person name="Setubal J.C."/>
            <person name="Kitajima J.P."/>
        </authorList>
    </citation>
    <scope>NUCLEOTIDE SEQUENCE [LARGE SCALE GENOMIC DNA]</scope>
    <source>
        <strain evidence="2 3">306</strain>
    </source>
</reference>